<evidence type="ECO:0000313" key="4">
    <source>
        <dbReference type="Proteomes" id="UP000738349"/>
    </source>
</evidence>
<evidence type="ECO:0000313" key="2">
    <source>
        <dbReference type="EMBL" id="KAH7114828.1"/>
    </source>
</evidence>
<organism evidence="3 4">
    <name type="scientific">Dactylonectria macrodidyma</name>
    <dbReference type="NCBI Taxonomy" id="307937"/>
    <lineage>
        <taxon>Eukaryota</taxon>
        <taxon>Fungi</taxon>
        <taxon>Dikarya</taxon>
        <taxon>Ascomycota</taxon>
        <taxon>Pezizomycotina</taxon>
        <taxon>Sordariomycetes</taxon>
        <taxon>Hypocreomycetidae</taxon>
        <taxon>Hypocreales</taxon>
        <taxon>Nectriaceae</taxon>
        <taxon>Dactylonectria</taxon>
    </lineage>
</organism>
<feature type="region of interest" description="Disordered" evidence="1">
    <location>
        <begin position="38"/>
        <end position="66"/>
    </location>
</feature>
<dbReference type="EMBL" id="JAGMUV010000031">
    <property type="protein sequence ID" value="KAH7114857.1"/>
    <property type="molecule type" value="Genomic_DNA"/>
</dbReference>
<dbReference type="Proteomes" id="UP000738349">
    <property type="component" value="Unassembled WGS sequence"/>
</dbReference>
<reference evidence="3" key="1">
    <citation type="journal article" date="2021" name="Nat. Commun.">
        <title>Genetic determinants of endophytism in the Arabidopsis root mycobiome.</title>
        <authorList>
            <person name="Mesny F."/>
            <person name="Miyauchi S."/>
            <person name="Thiergart T."/>
            <person name="Pickel B."/>
            <person name="Atanasova L."/>
            <person name="Karlsson M."/>
            <person name="Huettel B."/>
            <person name="Barry K.W."/>
            <person name="Haridas S."/>
            <person name="Chen C."/>
            <person name="Bauer D."/>
            <person name="Andreopoulos W."/>
            <person name="Pangilinan J."/>
            <person name="LaButti K."/>
            <person name="Riley R."/>
            <person name="Lipzen A."/>
            <person name="Clum A."/>
            <person name="Drula E."/>
            <person name="Henrissat B."/>
            <person name="Kohler A."/>
            <person name="Grigoriev I.V."/>
            <person name="Martin F.M."/>
            <person name="Hacquard S."/>
        </authorList>
    </citation>
    <scope>NUCLEOTIDE SEQUENCE</scope>
    <source>
        <strain evidence="3">MPI-CAGE-AT-0147</strain>
    </source>
</reference>
<proteinExistence type="predicted"/>
<dbReference type="EMBL" id="JAGMUV010000031">
    <property type="protein sequence ID" value="KAH7114828.1"/>
    <property type="molecule type" value="Genomic_DNA"/>
</dbReference>
<gene>
    <name evidence="2" type="ORF">EDB81DRAFT_919907</name>
    <name evidence="3" type="ORF">EDB81DRAFT_920023</name>
</gene>
<dbReference type="OrthoDB" id="5028726at2759"/>
<feature type="non-terminal residue" evidence="3">
    <location>
        <position position="325"/>
    </location>
</feature>
<protein>
    <submittedName>
        <fullName evidence="3">Uncharacterized protein</fullName>
    </submittedName>
</protein>
<evidence type="ECO:0000256" key="1">
    <source>
        <dbReference type="SAM" id="MobiDB-lite"/>
    </source>
</evidence>
<dbReference type="AlphaFoldDB" id="A0A9P9ICG7"/>
<sequence length="325" mass="36190">MRVRSCSTENLHAFAVNCQFVPPLIHLHTTLDMTFEASSTTATPEGSTSGSSLLPPVNNHRRRSPRSDAEKLDIVCNFMRNELRWGVADLVTALASSEGSNNTRRKAAFVAAAYKDSEVLKSYFRDADQLWGDGRQSIIEALDLGDNELRREVENLGTIPPFNKFDPTSKNGDFDALDMDQTLNTIHNEAPLLLQLIRGIMAPESRRKYQRQKEPAARIVAIISILCFSQRQNTCTGFQTNLGLYLHSQGVKRQQLELLGQLGLVVSYNTVIRAIKEQSTRAAARVEGMGQSDEAVTSYDNFEVMEGVKEQRVDHQGTFHSVTTG</sequence>
<comment type="caution">
    <text evidence="3">The sequence shown here is derived from an EMBL/GenBank/DDBJ whole genome shotgun (WGS) entry which is preliminary data.</text>
</comment>
<keyword evidence="4" id="KW-1185">Reference proteome</keyword>
<name>A0A9P9ICG7_9HYPO</name>
<accession>A0A9P9ICG7</accession>
<feature type="compositionally biased region" description="Polar residues" evidence="1">
    <location>
        <begin position="38"/>
        <end position="52"/>
    </location>
</feature>
<evidence type="ECO:0000313" key="3">
    <source>
        <dbReference type="EMBL" id="KAH7114857.1"/>
    </source>
</evidence>